<keyword evidence="10" id="KW-0378">Hydrolase</keyword>
<evidence type="ECO:0000256" key="9">
    <source>
        <dbReference type="ARBA" id="ARBA00022763"/>
    </source>
</evidence>
<keyword evidence="16" id="KW-0234">DNA repair</keyword>
<dbReference type="SUPFAM" id="SSF50249">
    <property type="entry name" value="Nucleic acid-binding proteins"/>
    <property type="match status" value="1"/>
</dbReference>
<feature type="region of interest" description="Disordered" evidence="21">
    <location>
        <begin position="164"/>
        <end position="265"/>
    </location>
</feature>
<evidence type="ECO:0000256" key="18">
    <source>
        <dbReference type="ARBA" id="ARBA00023268"/>
    </source>
</evidence>
<dbReference type="InterPro" id="IPR014144">
    <property type="entry name" value="LigD_PE_domain"/>
</dbReference>
<dbReference type="PANTHER" id="PTHR42705:SF2">
    <property type="entry name" value="BIFUNCTIONAL NON-HOMOLOGOUS END JOINING PROTEIN LIGD"/>
    <property type="match status" value="1"/>
</dbReference>
<keyword evidence="12" id="KW-0067">ATP-binding</keyword>
<keyword evidence="15" id="KW-0233">DNA recombination</keyword>
<evidence type="ECO:0000313" key="24">
    <source>
        <dbReference type="Proteomes" id="UP001205890"/>
    </source>
</evidence>
<evidence type="ECO:0000256" key="15">
    <source>
        <dbReference type="ARBA" id="ARBA00023172"/>
    </source>
</evidence>
<evidence type="ECO:0000256" key="13">
    <source>
        <dbReference type="ARBA" id="ARBA00022932"/>
    </source>
</evidence>
<dbReference type="InterPro" id="IPR014143">
    <property type="entry name" value="NHEJ_ligase_prk"/>
</dbReference>
<proteinExistence type="predicted"/>
<evidence type="ECO:0000256" key="16">
    <source>
        <dbReference type="ARBA" id="ARBA00023204"/>
    </source>
</evidence>
<keyword evidence="13" id="KW-0239">DNA-directed DNA polymerase</keyword>
<evidence type="ECO:0000256" key="3">
    <source>
        <dbReference type="ARBA" id="ARBA00022598"/>
    </source>
</evidence>
<dbReference type="NCBIfam" id="TIGR02779">
    <property type="entry name" value="NHEJ_ligase_lig"/>
    <property type="match status" value="1"/>
</dbReference>
<keyword evidence="6" id="KW-0540">Nuclease</keyword>
<gene>
    <name evidence="23" type="primary">ligD</name>
    <name evidence="23" type="ORF">NK718_01930</name>
</gene>
<keyword evidence="4" id="KW-0808">Transferase</keyword>
<evidence type="ECO:0000256" key="19">
    <source>
        <dbReference type="ARBA" id="ARBA00029943"/>
    </source>
</evidence>
<evidence type="ECO:0000256" key="7">
    <source>
        <dbReference type="ARBA" id="ARBA00022723"/>
    </source>
</evidence>
<dbReference type="GO" id="GO:0003910">
    <property type="term" value="F:DNA ligase (ATP) activity"/>
    <property type="evidence" value="ECO:0007669"/>
    <property type="project" value="UniProtKB-EC"/>
</dbReference>
<keyword evidence="14" id="KW-0238">DNA-binding</keyword>
<dbReference type="PANTHER" id="PTHR42705">
    <property type="entry name" value="BIFUNCTIONAL NON-HOMOLOGOUS END JOINING PROTEIN LIGD"/>
    <property type="match status" value="1"/>
</dbReference>
<evidence type="ECO:0000256" key="8">
    <source>
        <dbReference type="ARBA" id="ARBA00022741"/>
    </source>
</evidence>
<evidence type="ECO:0000256" key="10">
    <source>
        <dbReference type="ARBA" id="ARBA00022801"/>
    </source>
</evidence>
<dbReference type="NCBIfam" id="TIGR02777">
    <property type="entry name" value="LigD_PE_dom"/>
    <property type="match status" value="1"/>
</dbReference>
<comment type="catalytic activity">
    <reaction evidence="20">
        <text>ATP + (deoxyribonucleotide)n-3'-hydroxyl + 5'-phospho-(deoxyribonucleotide)m = (deoxyribonucleotide)n+m + AMP + diphosphate.</text>
        <dbReference type="EC" id="6.5.1.1"/>
    </reaction>
</comment>
<reference evidence="23 24" key="1">
    <citation type="submission" date="2022-07" db="EMBL/GenBank/DDBJ databases">
        <authorList>
            <person name="Li W.-J."/>
            <person name="Deng Q.-Q."/>
        </authorList>
    </citation>
    <scope>NUCLEOTIDE SEQUENCE [LARGE SCALE GENOMIC DNA]</scope>
    <source>
        <strain evidence="23 24">SYSU M60028</strain>
    </source>
</reference>
<keyword evidence="5" id="KW-0548">Nucleotidyltransferase</keyword>
<keyword evidence="9" id="KW-0227">DNA damage</keyword>
<dbReference type="InterPro" id="IPR033651">
    <property type="entry name" value="PaeLigD_Pol-like"/>
</dbReference>
<dbReference type="Gene3D" id="3.30.470.30">
    <property type="entry name" value="DNA ligase/mRNA capping enzyme"/>
    <property type="match status" value="1"/>
</dbReference>
<keyword evidence="11" id="KW-0269">Exonuclease</keyword>
<dbReference type="Gene3D" id="3.30.1490.70">
    <property type="match status" value="1"/>
</dbReference>
<feature type="compositionally biased region" description="Low complexity" evidence="21">
    <location>
        <begin position="210"/>
        <end position="233"/>
    </location>
</feature>
<keyword evidence="3 23" id="KW-0436">Ligase</keyword>
<feature type="domain" description="ATP-dependent DNA ligase family profile" evidence="22">
    <location>
        <begin position="370"/>
        <end position="496"/>
    </location>
</feature>
<dbReference type="EC" id="6.5.1.1" evidence="2"/>
<name>A0ABT1L727_9HYPH</name>
<keyword evidence="17" id="KW-0464">Manganese</keyword>
<accession>A0ABT1L727</accession>
<dbReference type="CDD" id="cd07971">
    <property type="entry name" value="OBF_DNA_ligase_LigD"/>
    <property type="match status" value="1"/>
</dbReference>
<dbReference type="CDD" id="cd07906">
    <property type="entry name" value="Adenylation_DNA_ligase_LigD_LigC"/>
    <property type="match status" value="1"/>
</dbReference>
<dbReference type="InterPro" id="IPR012309">
    <property type="entry name" value="DNA_ligase_ATP-dep_C"/>
</dbReference>
<evidence type="ECO:0000256" key="1">
    <source>
        <dbReference type="ARBA" id="ARBA00001936"/>
    </source>
</evidence>
<dbReference type="InterPro" id="IPR012310">
    <property type="entry name" value="DNA_ligase_ATP-dep_cent"/>
</dbReference>
<evidence type="ECO:0000256" key="14">
    <source>
        <dbReference type="ARBA" id="ARBA00023125"/>
    </source>
</evidence>
<dbReference type="EMBL" id="JANCLU010000001">
    <property type="protein sequence ID" value="MCP8937261.1"/>
    <property type="molecule type" value="Genomic_DNA"/>
</dbReference>
<dbReference type="Pfam" id="PF21686">
    <property type="entry name" value="LigD_Prim-Pol"/>
    <property type="match status" value="1"/>
</dbReference>
<keyword evidence="24" id="KW-1185">Reference proteome</keyword>
<evidence type="ECO:0000256" key="11">
    <source>
        <dbReference type="ARBA" id="ARBA00022839"/>
    </source>
</evidence>
<dbReference type="Pfam" id="PF01068">
    <property type="entry name" value="DNA_ligase_A_M"/>
    <property type="match status" value="1"/>
</dbReference>
<organism evidence="23 24">
    <name type="scientific">Alsobacter ponti</name>
    <dbReference type="NCBI Taxonomy" id="2962936"/>
    <lineage>
        <taxon>Bacteria</taxon>
        <taxon>Pseudomonadati</taxon>
        <taxon>Pseudomonadota</taxon>
        <taxon>Alphaproteobacteria</taxon>
        <taxon>Hyphomicrobiales</taxon>
        <taxon>Alsobacteraceae</taxon>
        <taxon>Alsobacter</taxon>
    </lineage>
</organism>
<evidence type="ECO:0000256" key="21">
    <source>
        <dbReference type="SAM" id="MobiDB-lite"/>
    </source>
</evidence>
<evidence type="ECO:0000256" key="12">
    <source>
        <dbReference type="ARBA" id="ARBA00022840"/>
    </source>
</evidence>
<dbReference type="PROSITE" id="PS50160">
    <property type="entry name" value="DNA_LIGASE_A3"/>
    <property type="match status" value="1"/>
</dbReference>
<dbReference type="NCBIfam" id="NF004628">
    <property type="entry name" value="PRK05972.1"/>
    <property type="match status" value="1"/>
</dbReference>
<dbReference type="InterPro" id="IPR052171">
    <property type="entry name" value="NHEJ_LigD"/>
</dbReference>
<dbReference type="InterPro" id="IPR012340">
    <property type="entry name" value="NA-bd_OB-fold"/>
</dbReference>
<keyword evidence="7" id="KW-0479">Metal-binding</keyword>
<sequence length="885" mass="96295">MAELDVYRAKRNFRSTSEPAGAKRPTRAKGLAFVIQKHAATRLHYDLRLELDGVLKSWAVTRGPSLVPGEKRLAVHVEDHPMDYGSFEGQIPEGNYGAGEVIVWDRGEWIPEGDPHKGYAKGHLDFTLKGEKLSGGWHLVRIRGKSGEKRENWLLIKSRDEASREVGDPEIVDEAPRSVISGRTVEDVAGPGGKAGRGAKAAARREQAEAARATPAPKKAPAKAATSKAATSRAAEKPRARAARPAARKPSATKEEEESGGGTLPAFIAPCLAELRKETPDGDSWVHEIKFDGYRMQARVDRGRVALKTRSGLDWTDKFGRAEALRELAALPCKTALIDGELVVEAESGASDFSALQADLGSGRADRLVYFAFDLLHLDGVDLTRQKLLARKAKLEELLGQGRAGALRYSEHMEEGGPTLLRHACRLSLEGVVSKRRDAPYRSGRTGDWVKSKCAARQEFVIGGYTRSTTARRAVGALAVGAYQDGRLVYAGKVGSGLSEAASVALWDELERLRADAPPFAEPLPAEAKRGVRWVRPTLVAEVEFRGWTAGASLRHPVFHGLRRDKPASEVVRELAADPPAPASVNPAPATRIRLTHPDRVLWPDAGVTKQGLADFYLDAWRWIAPFVVDRPLSLVRCPGGVGAECFFQKHAWAGLDKSVERLPDGQGDVVLVIRDVDGLMALVQAGVLEIHPWGSRIDAIERPDMLTFDLDPAEDVDWERVIAGALAVRDRLAALGLRSFVKTTGGKGLHVVVPIRPENDWETAKTFARSIAEGLAKDEPNAYTAQLAKARRQGRIFVDFLRNGRGATAIGAYSTRARPGAPVATPLDWSELGPAIRPDRFRVGNLLNRLDSLRADPWGDFFKVDQALPAPGARAAAPRGRGRL</sequence>
<dbReference type="Pfam" id="PF04679">
    <property type="entry name" value="DNA_ligase_A_C"/>
    <property type="match status" value="1"/>
</dbReference>
<dbReference type="Gene3D" id="2.40.50.140">
    <property type="entry name" value="Nucleic acid-binding proteins"/>
    <property type="match status" value="1"/>
</dbReference>
<keyword evidence="18" id="KW-0511">Multifunctional enzyme</keyword>
<evidence type="ECO:0000256" key="5">
    <source>
        <dbReference type="ARBA" id="ARBA00022695"/>
    </source>
</evidence>
<dbReference type="NCBIfam" id="TIGR02778">
    <property type="entry name" value="ligD_pol"/>
    <property type="match status" value="1"/>
</dbReference>
<dbReference type="CDD" id="cd04862">
    <property type="entry name" value="PaeLigD_Pol_like"/>
    <property type="match status" value="1"/>
</dbReference>
<keyword evidence="8" id="KW-0547">Nucleotide-binding</keyword>
<evidence type="ECO:0000313" key="23">
    <source>
        <dbReference type="EMBL" id="MCP8937261.1"/>
    </source>
</evidence>
<comment type="cofactor">
    <cofactor evidence="1">
        <name>Mn(2+)</name>
        <dbReference type="ChEBI" id="CHEBI:29035"/>
    </cofactor>
</comment>
<dbReference type="NCBIfam" id="TIGR02776">
    <property type="entry name" value="NHEJ_ligase_prk"/>
    <property type="match status" value="1"/>
</dbReference>
<comment type="caution">
    <text evidence="23">The sequence shown here is derived from an EMBL/GenBank/DDBJ whole genome shotgun (WGS) entry which is preliminary data.</text>
</comment>
<evidence type="ECO:0000256" key="4">
    <source>
        <dbReference type="ARBA" id="ARBA00022679"/>
    </source>
</evidence>
<dbReference type="Gene3D" id="3.90.920.10">
    <property type="entry name" value="DNA primase, PRIM domain"/>
    <property type="match status" value="1"/>
</dbReference>
<protein>
    <recommendedName>
        <fullName evidence="2">DNA ligase (ATP)</fullName>
        <ecNumber evidence="2">6.5.1.1</ecNumber>
    </recommendedName>
    <alternativeName>
        <fullName evidence="19">NHEJ DNA polymerase</fullName>
    </alternativeName>
</protein>
<dbReference type="SUPFAM" id="SSF56091">
    <property type="entry name" value="DNA ligase/mRNA capping enzyme, catalytic domain"/>
    <property type="match status" value="1"/>
</dbReference>
<dbReference type="Proteomes" id="UP001205890">
    <property type="component" value="Unassembled WGS sequence"/>
</dbReference>
<dbReference type="RefSeq" id="WP_254738011.1">
    <property type="nucleotide sequence ID" value="NZ_JANCLU010000001.1"/>
</dbReference>
<dbReference type="Pfam" id="PF13298">
    <property type="entry name" value="LigD_N"/>
    <property type="match status" value="1"/>
</dbReference>
<evidence type="ECO:0000256" key="20">
    <source>
        <dbReference type="ARBA" id="ARBA00034003"/>
    </source>
</evidence>
<dbReference type="InterPro" id="IPR014146">
    <property type="entry name" value="LigD_ligase_dom"/>
</dbReference>
<evidence type="ECO:0000256" key="6">
    <source>
        <dbReference type="ARBA" id="ARBA00022722"/>
    </source>
</evidence>
<evidence type="ECO:0000256" key="17">
    <source>
        <dbReference type="ARBA" id="ARBA00023211"/>
    </source>
</evidence>
<evidence type="ECO:0000256" key="2">
    <source>
        <dbReference type="ARBA" id="ARBA00012727"/>
    </source>
</evidence>
<evidence type="ECO:0000259" key="22">
    <source>
        <dbReference type="PROSITE" id="PS50160"/>
    </source>
</evidence>
<dbReference type="InterPro" id="IPR014145">
    <property type="entry name" value="LigD_pol_dom"/>
</dbReference>